<accession>A0A2T1FV45</accession>
<dbReference type="GO" id="GO:0035348">
    <property type="term" value="P:acetyl-CoA transmembrane transport"/>
    <property type="evidence" value="ECO:0007669"/>
    <property type="project" value="InterPro"/>
</dbReference>
<comment type="caution">
    <text evidence="7">The sequence shown here is derived from an EMBL/GenBank/DDBJ whole genome shotgun (WGS) entry which is preliminary data.</text>
</comment>
<keyword evidence="8" id="KW-1185">Reference proteome</keyword>
<sequence length="189" mass="20333">MKSISSYLAVFNSRKMVAILLLGFASGLPYALADDAFRAWLTKTGFDVKTIGWLSLVGLPYSLKFLWSPLVDYFRLPLLGRRRGWILAAQIGLIVAILFLASQMGVIAGLDTAGRNNALQLVAITAVVMAFLSATQDIAVDAYRTDIVSTLEVGAGASVALLGYRVALLLTGWIAFVLADRIGWASVYG</sequence>
<dbReference type="Gene3D" id="1.20.1250.20">
    <property type="entry name" value="MFS general substrate transporter like domains"/>
    <property type="match status" value="1"/>
</dbReference>
<dbReference type="Proteomes" id="UP000238937">
    <property type="component" value="Unassembled WGS sequence"/>
</dbReference>
<feature type="transmembrane region" description="Helical" evidence="6">
    <location>
        <begin position="118"/>
        <end position="135"/>
    </location>
</feature>
<comment type="subcellular location">
    <subcellularLocation>
        <location evidence="1">Membrane</location>
        <topology evidence="1">Multi-pass membrane protein</topology>
    </subcellularLocation>
</comment>
<reference evidence="7 8" key="1">
    <citation type="submission" date="2018-03" db="EMBL/GenBank/DDBJ databases">
        <title>The ancient ancestry and fast evolution of plastids.</title>
        <authorList>
            <person name="Moore K.R."/>
            <person name="Magnabosco C."/>
            <person name="Momper L."/>
            <person name="Gold D.A."/>
            <person name="Bosak T."/>
            <person name="Fournier G.P."/>
        </authorList>
    </citation>
    <scope>NUCLEOTIDE SEQUENCE [LARGE SCALE GENOMIC DNA]</scope>
    <source>
        <strain evidence="7 8">CCALA 037</strain>
    </source>
</reference>
<dbReference type="GO" id="GO:0008521">
    <property type="term" value="F:acetyl-CoA transmembrane transporter activity"/>
    <property type="evidence" value="ECO:0007669"/>
    <property type="project" value="InterPro"/>
</dbReference>
<evidence type="ECO:0000256" key="5">
    <source>
        <dbReference type="ARBA" id="ARBA00023136"/>
    </source>
</evidence>
<dbReference type="InterPro" id="IPR036259">
    <property type="entry name" value="MFS_trans_sf"/>
</dbReference>
<organism evidence="7 8">
    <name type="scientific">Chamaesiphon polymorphus CCALA 037</name>
    <dbReference type="NCBI Taxonomy" id="2107692"/>
    <lineage>
        <taxon>Bacteria</taxon>
        <taxon>Bacillati</taxon>
        <taxon>Cyanobacteriota</taxon>
        <taxon>Cyanophyceae</taxon>
        <taxon>Gomontiellales</taxon>
        <taxon>Chamaesiphonaceae</taxon>
        <taxon>Chamaesiphon</taxon>
    </lineage>
</organism>
<dbReference type="PANTHER" id="PTHR12778">
    <property type="entry name" value="SOLUTE CARRIER FAMILY 33 ACETYL-COA TRANSPORTER -RELATED"/>
    <property type="match status" value="1"/>
</dbReference>
<dbReference type="GO" id="GO:0016020">
    <property type="term" value="C:membrane"/>
    <property type="evidence" value="ECO:0007669"/>
    <property type="project" value="UniProtKB-SubCell"/>
</dbReference>
<evidence type="ECO:0000256" key="6">
    <source>
        <dbReference type="SAM" id="Phobius"/>
    </source>
</evidence>
<feature type="transmembrane region" description="Helical" evidence="6">
    <location>
        <begin position="155"/>
        <end position="179"/>
    </location>
</feature>
<evidence type="ECO:0000256" key="3">
    <source>
        <dbReference type="ARBA" id="ARBA00022692"/>
    </source>
</evidence>
<dbReference type="AlphaFoldDB" id="A0A2T1FV45"/>
<evidence type="ECO:0000313" key="8">
    <source>
        <dbReference type="Proteomes" id="UP000238937"/>
    </source>
</evidence>
<evidence type="ECO:0000256" key="2">
    <source>
        <dbReference type="ARBA" id="ARBA00022448"/>
    </source>
</evidence>
<proteinExistence type="predicted"/>
<evidence type="ECO:0000256" key="1">
    <source>
        <dbReference type="ARBA" id="ARBA00004141"/>
    </source>
</evidence>
<keyword evidence="3 6" id="KW-0812">Transmembrane</keyword>
<gene>
    <name evidence="7" type="ORF">C7B77_23665</name>
</gene>
<dbReference type="InterPro" id="IPR004752">
    <property type="entry name" value="AmpG_permease/AT-1"/>
</dbReference>
<dbReference type="SUPFAM" id="SSF103473">
    <property type="entry name" value="MFS general substrate transporter"/>
    <property type="match status" value="1"/>
</dbReference>
<feature type="non-terminal residue" evidence="7">
    <location>
        <position position="189"/>
    </location>
</feature>
<keyword evidence="5 6" id="KW-0472">Membrane</keyword>
<dbReference type="EMBL" id="PVWO01000435">
    <property type="protein sequence ID" value="PSB48839.1"/>
    <property type="molecule type" value="Genomic_DNA"/>
</dbReference>
<dbReference type="PANTHER" id="PTHR12778:SF10">
    <property type="entry name" value="MAJOR FACILITATOR SUPERFAMILY DOMAIN-CONTAINING PROTEIN 3"/>
    <property type="match status" value="1"/>
</dbReference>
<keyword evidence="4 6" id="KW-1133">Transmembrane helix</keyword>
<evidence type="ECO:0000256" key="4">
    <source>
        <dbReference type="ARBA" id="ARBA00022989"/>
    </source>
</evidence>
<dbReference type="InterPro" id="IPR024371">
    <property type="entry name" value="AcetylCoA_trans_1-like"/>
</dbReference>
<protein>
    <submittedName>
        <fullName evidence="7">AmpG family muropeptide MFS transporter</fullName>
    </submittedName>
</protein>
<dbReference type="Pfam" id="PF13000">
    <property type="entry name" value="Acatn"/>
    <property type="match status" value="1"/>
</dbReference>
<keyword evidence="2" id="KW-0813">Transport</keyword>
<feature type="transmembrane region" description="Helical" evidence="6">
    <location>
        <begin position="85"/>
        <end position="106"/>
    </location>
</feature>
<name>A0A2T1FV45_9CYAN</name>
<evidence type="ECO:0000313" key="7">
    <source>
        <dbReference type="EMBL" id="PSB48839.1"/>
    </source>
</evidence>